<evidence type="ECO:0000256" key="1">
    <source>
        <dbReference type="SAM" id="MobiDB-lite"/>
    </source>
</evidence>
<dbReference type="PANTHER" id="PTHR47481:SF7">
    <property type="entry name" value="CCHC-TYPE DOMAIN-CONTAINING PROTEIN"/>
    <property type="match status" value="1"/>
</dbReference>
<comment type="caution">
    <text evidence="2">The sequence shown here is derived from an EMBL/GenBank/DDBJ whole genome shotgun (WGS) entry which is preliminary data.</text>
</comment>
<name>A0A6A1VZU6_9ROSI</name>
<feature type="compositionally biased region" description="Basic and acidic residues" evidence="1">
    <location>
        <begin position="242"/>
        <end position="256"/>
    </location>
</feature>
<accession>A0A6A1VZU6</accession>
<dbReference type="OrthoDB" id="1920930at2759"/>
<dbReference type="Pfam" id="PF14223">
    <property type="entry name" value="Retrotran_gag_2"/>
    <property type="match status" value="1"/>
</dbReference>
<reference evidence="2 3" key="1">
    <citation type="journal article" date="2019" name="Plant Biotechnol. J.">
        <title>The red bayberry genome and genetic basis of sex determination.</title>
        <authorList>
            <person name="Jia H.M."/>
            <person name="Jia H.J."/>
            <person name="Cai Q.L."/>
            <person name="Wang Y."/>
            <person name="Zhao H.B."/>
            <person name="Yang W.F."/>
            <person name="Wang G.Y."/>
            <person name="Li Y.H."/>
            <person name="Zhan D.L."/>
            <person name="Shen Y.T."/>
            <person name="Niu Q.F."/>
            <person name="Chang L."/>
            <person name="Qiu J."/>
            <person name="Zhao L."/>
            <person name="Xie H.B."/>
            <person name="Fu W.Y."/>
            <person name="Jin J."/>
            <person name="Li X.W."/>
            <person name="Jiao Y."/>
            <person name="Zhou C.C."/>
            <person name="Tu T."/>
            <person name="Chai C.Y."/>
            <person name="Gao J.L."/>
            <person name="Fan L.J."/>
            <person name="van de Weg E."/>
            <person name="Wang J.Y."/>
            <person name="Gao Z.S."/>
        </authorList>
    </citation>
    <scope>NUCLEOTIDE SEQUENCE [LARGE SCALE GENOMIC DNA]</scope>
    <source>
        <tissue evidence="2">Leaves</tissue>
    </source>
</reference>
<proteinExistence type="predicted"/>
<dbReference type="EMBL" id="RXIC02000022">
    <property type="protein sequence ID" value="KAB1216080.1"/>
    <property type="molecule type" value="Genomic_DNA"/>
</dbReference>
<dbReference type="Proteomes" id="UP000516437">
    <property type="component" value="Chromosome 4"/>
</dbReference>
<organism evidence="2 3">
    <name type="scientific">Morella rubra</name>
    <name type="common">Chinese bayberry</name>
    <dbReference type="NCBI Taxonomy" id="262757"/>
    <lineage>
        <taxon>Eukaryota</taxon>
        <taxon>Viridiplantae</taxon>
        <taxon>Streptophyta</taxon>
        <taxon>Embryophyta</taxon>
        <taxon>Tracheophyta</taxon>
        <taxon>Spermatophyta</taxon>
        <taxon>Magnoliopsida</taxon>
        <taxon>eudicotyledons</taxon>
        <taxon>Gunneridae</taxon>
        <taxon>Pentapetalae</taxon>
        <taxon>rosids</taxon>
        <taxon>fabids</taxon>
        <taxon>Fagales</taxon>
        <taxon>Myricaceae</taxon>
        <taxon>Morella</taxon>
    </lineage>
</organism>
<sequence>MPNLNPLSRILDDNKLNGQNFIDWKRNLLIVLTAEKIAYVLTKDEPKLALSDATEEENVSYDKWHEDDELAKCYILASMTNMLQKQCENLVNAKDMITSLQEMFGEHSKSARQQIMKLLMTTKLVEGASVRDYVPNMMSYIYELESLGAGMDDKTKVGVILASLPESFNQFVLNYNMNKMDVTLPELLNMLQSAEELIKNEKGFPMMLDREKSSLMVMDKSTCSELKPKGKKFKKNKGSQSSRDDISGKEKKDKGNCFHCGK</sequence>
<evidence type="ECO:0000313" key="3">
    <source>
        <dbReference type="Proteomes" id="UP000516437"/>
    </source>
</evidence>
<gene>
    <name evidence="2" type="ORF">CJ030_MR4G026974</name>
</gene>
<protein>
    <recommendedName>
        <fullName evidence="4">Retrovirus-related Pol polyprotein from transposon TNT 1-94</fullName>
    </recommendedName>
</protein>
<dbReference type="AlphaFoldDB" id="A0A6A1VZU6"/>
<feature type="region of interest" description="Disordered" evidence="1">
    <location>
        <begin position="222"/>
        <end position="262"/>
    </location>
</feature>
<evidence type="ECO:0000313" key="2">
    <source>
        <dbReference type="EMBL" id="KAB1216080.1"/>
    </source>
</evidence>
<evidence type="ECO:0008006" key="4">
    <source>
        <dbReference type="Google" id="ProtNLM"/>
    </source>
</evidence>
<keyword evidence="3" id="KW-1185">Reference proteome</keyword>
<dbReference type="PANTHER" id="PTHR47481">
    <property type="match status" value="1"/>
</dbReference>